<dbReference type="EMBL" id="JARKHS020032693">
    <property type="protein sequence ID" value="KAK8759711.1"/>
    <property type="molecule type" value="Genomic_DNA"/>
</dbReference>
<dbReference type="Proteomes" id="UP001321473">
    <property type="component" value="Unassembled WGS sequence"/>
</dbReference>
<feature type="domain" description="EGF-like" evidence="2">
    <location>
        <begin position="123"/>
        <end position="154"/>
    </location>
</feature>
<dbReference type="PROSITE" id="PS01186">
    <property type="entry name" value="EGF_2"/>
    <property type="match status" value="1"/>
</dbReference>
<proteinExistence type="predicted"/>
<dbReference type="AlphaFoldDB" id="A0AAQ4DB71"/>
<reference evidence="3 4" key="1">
    <citation type="journal article" date="2023" name="Arcadia Sci">
        <title>De novo assembly of a long-read Amblyomma americanum tick genome.</title>
        <authorList>
            <person name="Chou S."/>
            <person name="Poskanzer K.E."/>
            <person name="Rollins M."/>
            <person name="Thuy-Boun P.S."/>
        </authorList>
    </citation>
    <scope>NUCLEOTIDE SEQUENCE [LARGE SCALE GENOMIC DNA]</scope>
    <source>
        <strain evidence="3">F_SG_1</strain>
        <tissue evidence="3">Salivary glands</tissue>
    </source>
</reference>
<feature type="disulfide bond" evidence="1">
    <location>
        <begin position="144"/>
        <end position="153"/>
    </location>
</feature>
<evidence type="ECO:0000313" key="3">
    <source>
        <dbReference type="EMBL" id="KAK8759711.1"/>
    </source>
</evidence>
<dbReference type="PANTHER" id="PTHR24035">
    <property type="entry name" value="MULTIPLE EPIDERMAL GROWTH FACTOR-LIKE DOMAINS PROTEIN"/>
    <property type="match status" value="1"/>
</dbReference>
<name>A0AAQ4DB71_AMBAM</name>
<dbReference type="Gene3D" id="2.170.300.10">
    <property type="entry name" value="Tie2 ligand-binding domain superfamily"/>
    <property type="match status" value="1"/>
</dbReference>
<keyword evidence="1" id="KW-0245">EGF-like domain</keyword>
<dbReference type="SUPFAM" id="SSF57196">
    <property type="entry name" value="EGF/Laminin"/>
    <property type="match status" value="1"/>
</dbReference>
<dbReference type="PROSITE" id="PS00022">
    <property type="entry name" value="EGF_1"/>
    <property type="match status" value="1"/>
</dbReference>
<dbReference type="Gene3D" id="2.60.40.10">
    <property type="entry name" value="Immunoglobulins"/>
    <property type="match status" value="1"/>
</dbReference>
<dbReference type="SMART" id="SM00181">
    <property type="entry name" value="EGF"/>
    <property type="match status" value="1"/>
</dbReference>
<keyword evidence="4" id="KW-1185">Reference proteome</keyword>
<gene>
    <name evidence="3" type="ORF">V5799_002658</name>
</gene>
<organism evidence="3 4">
    <name type="scientific">Amblyomma americanum</name>
    <name type="common">Lone star tick</name>
    <dbReference type="NCBI Taxonomy" id="6943"/>
    <lineage>
        <taxon>Eukaryota</taxon>
        <taxon>Metazoa</taxon>
        <taxon>Ecdysozoa</taxon>
        <taxon>Arthropoda</taxon>
        <taxon>Chelicerata</taxon>
        <taxon>Arachnida</taxon>
        <taxon>Acari</taxon>
        <taxon>Parasitiformes</taxon>
        <taxon>Ixodida</taxon>
        <taxon>Ixodoidea</taxon>
        <taxon>Ixodidae</taxon>
        <taxon>Amblyomminae</taxon>
        <taxon>Amblyomma</taxon>
    </lineage>
</organism>
<dbReference type="PANTHER" id="PTHR24035:SF109">
    <property type="entry name" value="PROTEIN DRAPER"/>
    <property type="match status" value="1"/>
</dbReference>
<comment type="caution">
    <text evidence="1">Lacks conserved residue(s) required for the propagation of feature annotation.</text>
</comment>
<evidence type="ECO:0000256" key="1">
    <source>
        <dbReference type="PROSITE-ProRule" id="PRU00076"/>
    </source>
</evidence>
<accession>A0AAQ4DB71</accession>
<comment type="caution">
    <text evidence="3">The sequence shown here is derived from an EMBL/GenBank/DDBJ whole genome shotgun (WGS) entry which is preliminary data.</text>
</comment>
<protein>
    <recommendedName>
        <fullName evidence="2">EGF-like domain-containing protein</fullName>
    </recommendedName>
</protein>
<dbReference type="CDD" id="cd00054">
    <property type="entry name" value="EGF_CA"/>
    <property type="match status" value="1"/>
</dbReference>
<dbReference type="InterPro" id="IPR052108">
    <property type="entry name" value="MEGF/SIB"/>
</dbReference>
<keyword evidence="1" id="KW-1015">Disulfide bond</keyword>
<evidence type="ECO:0000313" key="4">
    <source>
        <dbReference type="Proteomes" id="UP001321473"/>
    </source>
</evidence>
<dbReference type="InterPro" id="IPR013783">
    <property type="entry name" value="Ig-like_fold"/>
</dbReference>
<evidence type="ECO:0000259" key="2">
    <source>
        <dbReference type="PROSITE" id="PS50026"/>
    </source>
</evidence>
<dbReference type="InterPro" id="IPR000742">
    <property type="entry name" value="EGF"/>
</dbReference>
<dbReference type="PROSITE" id="PS50026">
    <property type="entry name" value="EGF_3"/>
    <property type="match status" value="1"/>
</dbReference>
<sequence length="168" mass="18083">MLSNIGSPAMYFELQGGPTFLPLNYTVTASLSEQVALEVQEVAGVTQQPRVTSWARVNATGYANDMITRTGSDNSWGTARVDISHSGVYVANGPNTGSPGKNRAIFRLIVRTCPRANYGSACNYQCPFCQNGGVCHDITGQCICPPGFRGELCETPIALRRQCLACAW</sequence>